<dbReference type="InterPro" id="IPR015655">
    <property type="entry name" value="PP2C"/>
</dbReference>
<comment type="caution">
    <text evidence="4">The sequence shown here is derived from an EMBL/GenBank/DDBJ whole genome shotgun (WGS) entry which is preliminary data.</text>
</comment>
<accession>A0A8J5XC26</accession>
<dbReference type="PROSITE" id="PS51746">
    <property type="entry name" value="PPM_2"/>
    <property type="match status" value="1"/>
</dbReference>
<feature type="region of interest" description="Disordered" evidence="1">
    <location>
        <begin position="888"/>
        <end position="915"/>
    </location>
</feature>
<dbReference type="GO" id="GO:0004722">
    <property type="term" value="F:protein serine/threonine phosphatase activity"/>
    <property type="evidence" value="ECO:0007669"/>
    <property type="project" value="InterPro"/>
</dbReference>
<evidence type="ECO:0000259" key="2">
    <source>
        <dbReference type="PROSITE" id="PS51746"/>
    </source>
</evidence>
<proteinExistence type="predicted"/>
<dbReference type="Pfam" id="PF00481">
    <property type="entry name" value="PP2C"/>
    <property type="match status" value="2"/>
</dbReference>
<dbReference type="EMBL" id="JAGTXO010000030">
    <property type="protein sequence ID" value="KAG8460858.1"/>
    <property type="molecule type" value="Genomic_DNA"/>
</dbReference>
<dbReference type="Proteomes" id="UP000751190">
    <property type="component" value="Unassembled WGS sequence"/>
</dbReference>
<feature type="compositionally biased region" description="Low complexity" evidence="1">
    <location>
        <begin position="97"/>
        <end position="110"/>
    </location>
</feature>
<dbReference type="OrthoDB" id="420076at2759"/>
<dbReference type="Gene3D" id="3.60.40.10">
    <property type="entry name" value="PPM-type phosphatase domain"/>
    <property type="match status" value="1"/>
</dbReference>
<evidence type="ECO:0000313" key="5">
    <source>
        <dbReference type="Proteomes" id="UP000751190"/>
    </source>
</evidence>
<dbReference type="InterPro" id="IPR001932">
    <property type="entry name" value="PPM-type_phosphatase-like_dom"/>
</dbReference>
<evidence type="ECO:0000313" key="4">
    <source>
        <dbReference type="EMBL" id="KAG8460858.1"/>
    </source>
</evidence>
<feature type="region of interest" description="Disordered" evidence="1">
    <location>
        <begin position="1"/>
        <end position="78"/>
    </location>
</feature>
<dbReference type="PANTHER" id="PTHR47992">
    <property type="entry name" value="PROTEIN PHOSPHATASE"/>
    <property type="match status" value="1"/>
</dbReference>
<organism evidence="4 5">
    <name type="scientific">Diacronema lutheri</name>
    <name type="common">Unicellular marine alga</name>
    <name type="synonym">Monochrysis lutheri</name>
    <dbReference type="NCBI Taxonomy" id="2081491"/>
    <lineage>
        <taxon>Eukaryota</taxon>
        <taxon>Haptista</taxon>
        <taxon>Haptophyta</taxon>
        <taxon>Pavlovophyceae</taxon>
        <taxon>Pavlovales</taxon>
        <taxon>Pavlovaceae</taxon>
        <taxon>Diacronema</taxon>
    </lineage>
</organism>
<name>A0A8J5XC26_DIALT</name>
<feature type="compositionally biased region" description="Low complexity" evidence="1">
    <location>
        <begin position="42"/>
        <end position="60"/>
    </location>
</feature>
<dbReference type="SMART" id="SM00332">
    <property type="entry name" value="PP2Cc"/>
    <property type="match status" value="1"/>
</dbReference>
<feature type="compositionally biased region" description="Low complexity" evidence="1">
    <location>
        <begin position="12"/>
        <end position="28"/>
    </location>
</feature>
<gene>
    <name evidence="3" type="ORF">KFE25_009790</name>
    <name evidence="4" type="ORF">KFE25_010913</name>
</gene>
<dbReference type="SUPFAM" id="SSF81606">
    <property type="entry name" value="PP2C-like"/>
    <property type="match status" value="1"/>
</dbReference>
<feature type="region of interest" description="Disordered" evidence="1">
    <location>
        <begin position="638"/>
        <end position="678"/>
    </location>
</feature>
<keyword evidence="5" id="KW-1185">Reference proteome</keyword>
<feature type="region of interest" description="Disordered" evidence="1">
    <location>
        <begin position="194"/>
        <end position="216"/>
    </location>
</feature>
<protein>
    <recommendedName>
        <fullName evidence="2">PPM-type phosphatase domain-containing protein</fullName>
    </recommendedName>
</protein>
<dbReference type="AlphaFoldDB" id="A0A8J5XC26"/>
<evidence type="ECO:0000256" key="1">
    <source>
        <dbReference type="SAM" id="MobiDB-lite"/>
    </source>
</evidence>
<feature type="region of interest" description="Disordered" evidence="1">
    <location>
        <begin position="252"/>
        <end position="331"/>
    </location>
</feature>
<dbReference type="EMBL" id="JAGTXO010000077">
    <property type="protein sequence ID" value="KAG8457211.1"/>
    <property type="molecule type" value="Genomic_DNA"/>
</dbReference>
<feature type="region of interest" description="Disordered" evidence="1">
    <location>
        <begin position="92"/>
        <end position="127"/>
    </location>
</feature>
<reference evidence="4" key="1">
    <citation type="submission" date="2021-05" db="EMBL/GenBank/DDBJ databases">
        <title>The genome of the haptophyte Pavlova lutheri (Diacronema luteri, Pavlovales) - a model for lipid biosynthesis in eukaryotic algae.</title>
        <authorList>
            <person name="Hulatt C.J."/>
            <person name="Posewitz M.C."/>
        </authorList>
    </citation>
    <scope>NUCLEOTIDE SEQUENCE</scope>
    <source>
        <strain evidence="4">NIVA-4/92</strain>
    </source>
</reference>
<dbReference type="InterPro" id="IPR036457">
    <property type="entry name" value="PPM-type-like_dom_sf"/>
</dbReference>
<feature type="compositionally biased region" description="Basic and acidic residues" evidence="1">
    <location>
        <begin position="317"/>
        <end position="327"/>
    </location>
</feature>
<feature type="domain" description="PPM-type phosphatase" evidence="2">
    <location>
        <begin position="723"/>
        <end position="1077"/>
    </location>
</feature>
<evidence type="ECO:0000313" key="3">
    <source>
        <dbReference type="EMBL" id="KAG8457211.1"/>
    </source>
</evidence>
<sequence>MGPTVEPPAAHDGPSGARSAADARGAAGCTTPMARRPMFAPRDAAVGADGSRAGAASAADTLGTSSPEAAADAGARPLSRPLRQIAFELPMWSGPHQPSQSQPSRSLPRSAEGTRVGSRAMSASATPLQRRRLADTRALGQLPSTQPPLVCLPAAAAPSVHASAQLGARSSSPGAAGLTPGRVPARCTFGAGVQRMRSPSSTSPNEPVRAQLAASSGAQAHSATHVVFGAHIPPLLALPPLLAPPPLRTPASARGGCELDAGSGAFRAQPSVSPPLSISPAGSAASSRALDTMPEGDVDDADGCAPGEWVACGSGAPERERDDEGALREPPLLRARARTAGSPDAYTPHFGGLLGDRWRDGSAPYADGVRASSVGGGLWQIGEWASSASDERAARTHAPPPRISVADVDGSERAYSDERSPAYTPAADVGSLATPTCRSAGPSPPPCAHEDASAREPALPPFFSRALAARAATQAQARTRAPTAPPPRVAYVRASPPGPAASVGGAAGACACAGGSAQRTARAPPFLSARASSAGDVFDRGRGGVGGTHGGNGMAVGRPGRIATTLELAAAAAAARGELSVGRAHGPVYQTLRRRPSESARLSMELDPHVLADDELAEGGAPDNSAAVITALLVGSGPPSPLRSADRHRASGFAPPPTPADGQSPRAGRRLASAGACSADGDGVGPALQCAWADEVDGPERLVDASVSAERRFPPERVGAFSCHGARELNGAVQAKVNQDCALVCYPFGPRGAPYLDPLRSAALTASRERTAVFCVLDGHGEEGEVVSREVGPSVCALLQAHPRLIDEPATALVDSFAAAQALLDADTRPRIGLRAQSRDSGACCTLVLLLGDELWTANLGDCRAVLGCAEVAGNGWQDGAAPCCVGTSAPRESRSSMPGGGCDASDATATDGDNDEEELGAFSAVELSFDHKVEREDELARVRAAGGQVQPAFENEDGQSEPARLFEDLDDRDAGPGLTMTRAFGDWGARSLGFSHEPEVTRRALRPTDRFLILASDGVWEFIDSALAVEIVGAMYESGQPAQLAALSLITAAANRWYAFEGPWYRDDITCVVVYLDDLLPSGAQSGDARGTVELGAG</sequence>
<feature type="region of interest" description="Disordered" evidence="1">
    <location>
        <begin position="434"/>
        <end position="454"/>
    </location>
</feature>
<dbReference type="CDD" id="cd00143">
    <property type="entry name" value="PP2Cc"/>
    <property type="match status" value="1"/>
</dbReference>